<dbReference type="Pfam" id="PF13517">
    <property type="entry name" value="FG-GAP_3"/>
    <property type="match status" value="3"/>
</dbReference>
<proteinExistence type="predicted"/>
<name>A0A517QBH4_9PLAN</name>
<dbReference type="PANTHER" id="PTHR16026">
    <property type="entry name" value="CARTILAGE ACIDIC PROTEIN 1"/>
    <property type="match status" value="1"/>
</dbReference>
<evidence type="ECO:0000313" key="2">
    <source>
        <dbReference type="Proteomes" id="UP000315647"/>
    </source>
</evidence>
<organism evidence="1 2">
    <name type="scientific">Gimesia panareensis</name>
    <dbReference type="NCBI Taxonomy" id="2527978"/>
    <lineage>
        <taxon>Bacteria</taxon>
        <taxon>Pseudomonadati</taxon>
        <taxon>Planctomycetota</taxon>
        <taxon>Planctomycetia</taxon>
        <taxon>Planctomycetales</taxon>
        <taxon>Planctomycetaceae</taxon>
        <taxon>Gimesia</taxon>
    </lineage>
</organism>
<dbReference type="Proteomes" id="UP000315647">
    <property type="component" value="Chromosome"/>
</dbReference>
<accession>A0A518AAT4</accession>
<gene>
    <name evidence="1" type="ORF">Enr10x_42870</name>
</gene>
<reference evidence="1 2" key="1">
    <citation type="submission" date="2019-03" db="EMBL/GenBank/DDBJ databases">
        <title>Deep-cultivation of Planctomycetes and their phenomic and genomic characterization uncovers novel biology.</title>
        <authorList>
            <person name="Wiegand S."/>
            <person name="Jogler M."/>
            <person name="Boedeker C."/>
            <person name="Pinto D."/>
            <person name="Vollmers J."/>
            <person name="Rivas-Marin E."/>
            <person name="Kohn T."/>
            <person name="Peeters S.H."/>
            <person name="Heuer A."/>
            <person name="Rast P."/>
            <person name="Oberbeckmann S."/>
            <person name="Bunk B."/>
            <person name="Jeske O."/>
            <person name="Meyerdierks A."/>
            <person name="Storesund J.E."/>
            <person name="Kallscheuer N."/>
            <person name="Luecker S."/>
            <person name="Lage O.M."/>
            <person name="Pohl T."/>
            <person name="Merkel B.J."/>
            <person name="Hornburger P."/>
            <person name="Mueller R.-W."/>
            <person name="Bruemmer F."/>
            <person name="Labrenz M."/>
            <person name="Spormann A.M."/>
            <person name="Op den Camp H."/>
            <person name="Overmann J."/>
            <person name="Amann R."/>
            <person name="Jetten M.S.M."/>
            <person name="Mascher T."/>
            <person name="Medema M.H."/>
            <person name="Devos D.P."/>
            <person name="Kaster A.-K."/>
            <person name="Ovreas L."/>
            <person name="Rohde M."/>
            <person name="Galperin M.Y."/>
            <person name="Jogler C."/>
        </authorList>
    </citation>
    <scope>NUCLEOTIDE SEQUENCE [LARGE SCALE GENOMIC DNA]</scope>
    <source>
        <strain evidence="1 2">Enr10</strain>
    </source>
</reference>
<evidence type="ECO:0000313" key="1">
    <source>
        <dbReference type="EMBL" id="QDT28939.1"/>
    </source>
</evidence>
<dbReference type="EMBL" id="CP037421">
    <property type="protein sequence ID" value="QDT28939.1"/>
    <property type="molecule type" value="Genomic_DNA"/>
</dbReference>
<dbReference type="PANTHER" id="PTHR16026:SF0">
    <property type="entry name" value="CARTILAGE ACIDIC PROTEIN 1"/>
    <property type="match status" value="1"/>
</dbReference>
<dbReference type="InterPro" id="IPR027039">
    <property type="entry name" value="Crtac1"/>
</dbReference>
<protein>
    <submittedName>
        <fullName evidence="1">FG-GAP repeat protein</fullName>
    </submittedName>
</protein>
<sequence length="572" mass="61861">MYQYHQLRSRGVLIRQLRFLFGLILLVLVGCTSEKPAETELTKQSETNTVSSPIRFAEITEKAGVEFQYHNDEESDSFAILESLGGGVAVWDYDLNGLPDLFFPGGGTIFPDKQPTGLPSVFFSQVAPGTYQNRTASAGISASPHYSHGCSVADFDNDGFPDLVVTGYGGILCWHNLGDGTFEEISQEAGLIDPSWSSSAGWGDLNGDGALDLYLAHYVDWSIENNPACGAETGARDVCPPRRFTGLDDRVFYSNADGTFRDATQEAGLVPQGKGLGVVLGDVDNDRDTDVYVANDTTNNFLYLNDGEGQLKESALSRGVAVDDQAVANGSMGIDLGDYNGDGMPDLWVANYESEAFALYKNLGAGQFLYASRESGVISIGNLFVGFGTKYGDFDSDGDEDIVVANGHVVHFPRHATVRQLPLLLENDQGQFRRLSFAKDEYLGQPHYGRGVATGDLDHDGDLDLVFANCNERAAILENQTKSVGDWIQLRLIGTESNRNAIGATVVLHTSAGDLFRYVTGGGSYLSQSAYEVHAGIPEGAALKGVTVYWPSGKVSEEQGLNTKNQMYNLIE</sequence>
<keyword evidence="2" id="KW-1185">Reference proteome</keyword>
<dbReference type="InterPro" id="IPR013517">
    <property type="entry name" value="FG-GAP"/>
</dbReference>
<dbReference type="Pfam" id="PF07593">
    <property type="entry name" value="UnbV_ASPIC"/>
    <property type="match status" value="1"/>
</dbReference>
<dbReference type="InterPro" id="IPR011519">
    <property type="entry name" value="UnbV_ASPIC"/>
</dbReference>
<dbReference type="Gene3D" id="2.130.10.130">
    <property type="entry name" value="Integrin alpha, N-terminal"/>
    <property type="match status" value="2"/>
</dbReference>
<dbReference type="InterPro" id="IPR028994">
    <property type="entry name" value="Integrin_alpha_N"/>
</dbReference>
<dbReference type="SUPFAM" id="SSF69318">
    <property type="entry name" value="Integrin alpha N-terminal domain"/>
    <property type="match status" value="1"/>
</dbReference>
<accession>A0A517QBH4</accession>
<dbReference type="AlphaFoldDB" id="A0A517QBH4"/>